<dbReference type="Proteomes" id="UP000265520">
    <property type="component" value="Unassembled WGS sequence"/>
</dbReference>
<evidence type="ECO:0000313" key="2">
    <source>
        <dbReference type="EMBL" id="MCI63211.1"/>
    </source>
</evidence>
<dbReference type="EMBL" id="LXQA010632937">
    <property type="protein sequence ID" value="MCI63211.1"/>
    <property type="molecule type" value="Genomic_DNA"/>
</dbReference>
<name>A0A392TPU1_9FABA</name>
<keyword evidence="3" id="KW-1185">Reference proteome</keyword>
<feature type="compositionally biased region" description="Basic and acidic residues" evidence="1">
    <location>
        <begin position="63"/>
        <end position="72"/>
    </location>
</feature>
<protein>
    <submittedName>
        <fullName evidence="2">Translocase of chloroplast 132 chloroplastic-like</fullName>
    </submittedName>
</protein>
<feature type="region of interest" description="Disordered" evidence="1">
    <location>
        <begin position="1"/>
        <end position="72"/>
    </location>
</feature>
<accession>A0A392TPU1</accession>
<reference evidence="2 3" key="1">
    <citation type="journal article" date="2018" name="Front. Plant Sci.">
        <title>Red Clover (Trifolium pratense) and Zigzag Clover (T. medium) - A Picture of Genomic Similarities and Differences.</title>
        <authorList>
            <person name="Dluhosova J."/>
            <person name="Istvanek J."/>
            <person name="Nedelnik J."/>
            <person name="Repkova J."/>
        </authorList>
    </citation>
    <scope>NUCLEOTIDE SEQUENCE [LARGE SCALE GENOMIC DNA]</scope>
    <source>
        <strain evidence="3">cv. 10/8</strain>
        <tissue evidence="2">Leaf</tissue>
    </source>
</reference>
<sequence>MEDETIGTDIIHKDTDGKEMGVSDSQSTECKVYSNDETQDDDAGSNSENLETIGETGGSSPAVDEREVVETA</sequence>
<evidence type="ECO:0000256" key="1">
    <source>
        <dbReference type="SAM" id="MobiDB-lite"/>
    </source>
</evidence>
<evidence type="ECO:0000313" key="3">
    <source>
        <dbReference type="Proteomes" id="UP000265520"/>
    </source>
</evidence>
<organism evidence="2 3">
    <name type="scientific">Trifolium medium</name>
    <dbReference type="NCBI Taxonomy" id="97028"/>
    <lineage>
        <taxon>Eukaryota</taxon>
        <taxon>Viridiplantae</taxon>
        <taxon>Streptophyta</taxon>
        <taxon>Embryophyta</taxon>
        <taxon>Tracheophyta</taxon>
        <taxon>Spermatophyta</taxon>
        <taxon>Magnoliopsida</taxon>
        <taxon>eudicotyledons</taxon>
        <taxon>Gunneridae</taxon>
        <taxon>Pentapetalae</taxon>
        <taxon>rosids</taxon>
        <taxon>fabids</taxon>
        <taxon>Fabales</taxon>
        <taxon>Fabaceae</taxon>
        <taxon>Papilionoideae</taxon>
        <taxon>50 kb inversion clade</taxon>
        <taxon>NPAAA clade</taxon>
        <taxon>Hologalegina</taxon>
        <taxon>IRL clade</taxon>
        <taxon>Trifolieae</taxon>
        <taxon>Trifolium</taxon>
    </lineage>
</organism>
<feature type="non-terminal residue" evidence="2">
    <location>
        <position position="72"/>
    </location>
</feature>
<feature type="compositionally biased region" description="Basic and acidic residues" evidence="1">
    <location>
        <begin position="10"/>
        <end position="21"/>
    </location>
</feature>
<proteinExistence type="predicted"/>
<dbReference type="AlphaFoldDB" id="A0A392TPU1"/>
<comment type="caution">
    <text evidence="2">The sequence shown here is derived from an EMBL/GenBank/DDBJ whole genome shotgun (WGS) entry which is preliminary data.</text>
</comment>